<dbReference type="InterPro" id="IPR003770">
    <property type="entry name" value="MLTG-like"/>
</dbReference>
<evidence type="ECO:0000256" key="2">
    <source>
        <dbReference type="ARBA" id="ARBA00022692"/>
    </source>
</evidence>
<evidence type="ECO:0000256" key="3">
    <source>
        <dbReference type="ARBA" id="ARBA00022989"/>
    </source>
</evidence>
<evidence type="ECO:0000256" key="7">
    <source>
        <dbReference type="HAMAP-Rule" id="MF_02065"/>
    </source>
</evidence>
<dbReference type="HAMAP" id="MF_02065">
    <property type="entry name" value="MltG"/>
    <property type="match status" value="1"/>
</dbReference>
<evidence type="ECO:0000256" key="5">
    <source>
        <dbReference type="ARBA" id="ARBA00023239"/>
    </source>
</evidence>
<keyword evidence="1 7" id="KW-1003">Cell membrane</keyword>
<keyword evidence="6 7" id="KW-0961">Cell wall biogenesis/degradation</keyword>
<comment type="caution">
    <text evidence="8">The sequence shown here is derived from an EMBL/GenBank/DDBJ whole genome shotgun (WGS) entry which is preliminary data.</text>
</comment>
<dbReference type="Proteomes" id="UP001524944">
    <property type="component" value="Unassembled WGS sequence"/>
</dbReference>
<keyword evidence="9" id="KW-1185">Reference proteome</keyword>
<dbReference type="Gene3D" id="3.30.160.60">
    <property type="entry name" value="Classic Zinc Finger"/>
    <property type="match status" value="1"/>
</dbReference>
<evidence type="ECO:0000313" key="8">
    <source>
        <dbReference type="EMBL" id="MCR6546778.1"/>
    </source>
</evidence>
<dbReference type="EC" id="4.2.2.29" evidence="7"/>
<comment type="function">
    <text evidence="7">Functions as a peptidoglycan terminase that cleaves nascent peptidoglycan strands endolytically to terminate their elongation.</text>
</comment>
<keyword evidence="4 7" id="KW-0472">Membrane</keyword>
<evidence type="ECO:0000256" key="1">
    <source>
        <dbReference type="ARBA" id="ARBA00022475"/>
    </source>
</evidence>
<comment type="catalytic activity">
    <reaction evidence="7">
        <text>a peptidoglycan chain = a peptidoglycan chain with N-acetyl-1,6-anhydromuramyl-[peptide] at the reducing end + a peptidoglycan chain with N-acetylglucosamine at the non-reducing end.</text>
        <dbReference type="EC" id="4.2.2.29"/>
    </reaction>
</comment>
<dbReference type="NCBIfam" id="TIGR00247">
    <property type="entry name" value="endolytic transglycosylase MltG"/>
    <property type="match status" value="1"/>
</dbReference>
<protein>
    <recommendedName>
        <fullName evidence="7">Endolytic murein transglycosylase</fullName>
        <ecNumber evidence="7">4.2.2.29</ecNumber>
    </recommendedName>
    <alternativeName>
        <fullName evidence="7">Peptidoglycan lytic transglycosylase</fullName>
    </alternativeName>
    <alternativeName>
        <fullName evidence="7">Peptidoglycan polymerization terminase</fullName>
    </alternativeName>
</protein>
<feature type="transmembrane region" description="Helical" evidence="7">
    <location>
        <begin position="12"/>
        <end position="33"/>
    </location>
</feature>
<comment type="similarity">
    <text evidence="7">Belongs to the transglycosylase MltG family.</text>
</comment>
<dbReference type="RefSeq" id="WP_257914056.1">
    <property type="nucleotide sequence ID" value="NZ_JANPWE010000011.1"/>
</dbReference>
<gene>
    <name evidence="7 8" type="primary">mltG</name>
    <name evidence="8" type="ORF">NVS47_14875</name>
</gene>
<dbReference type="CDD" id="cd08010">
    <property type="entry name" value="MltG_like"/>
    <property type="match status" value="1"/>
</dbReference>
<feature type="site" description="Important for catalytic activity" evidence="7">
    <location>
        <position position="222"/>
    </location>
</feature>
<keyword evidence="5 7" id="KW-0456">Lyase</keyword>
<accession>A0ABT1Y7B6</accession>
<dbReference type="PANTHER" id="PTHR30518">
    <property type="entry name" value="ENDOLYTIC MUREIN TRANSGLYCOSYLASE"/>
    <property type="match status" value="1"/>
</dbReference>
<reference evidence="8 9" key="1">
    <citation type="submission" date="2022-08" db="EMBL/GenBank/DDBJ databases">
        <title>Proteogenomics of the novel Dehalobacterium formicoaceticum strain EZ94 highlights a key role of methyltransferases during anaerobic dichloromethane degradation.</title>
        <authorList>
            <person name="Wasmund K."/>
        </authorList>
    </citation>
    <scope>NUCLEOTIDE SEQUENCE [LARGE SCALE GENOMIC DNA]</scope>
    <source>
        <strain evidence="8 9">EZ94</strain>
    </source>
</reference>
<evidence type="ECO:0000256" key="6">
    <source>
        <dbReference type="ARBA" id="ARBA00023316"/>
    </source>
</evidence>
<dbReference type="PANTHER" id="PTHR30518:SF2">
    <property type="entry name" value="ENDOLYTIC MUREIN TRANSGLYCOSYLASE"/>
    <property type="match status" value="1"/>
</dbReference>
<dbReference type="Pfam" id="PF02618">
    <property type="entry name" value="YceG"/>
    <property type="match status" value="1"/>
</dbReference>
<keyword evidence="2 7" id="KW-0812">Transmembrane</keyword>
<dbReference type="EMBL" id="JANPWE010000011">
    <property type="protein sequence ID" value="MCR6546778.1"/>
    <property type="molecule type" value="Genomic_DNA"/>
</dbReference>
<evidence type="ECO:0000256" key="4">
    <source>
        <dbReference type="ARBA" id="ARBA00023136"/>
    </source>
</evidence>
<keyword evidence="3 7" id="KW-1133">Transmembrane helix</keyword>
<comment type="subcellular location">
    <subcellularLocation>
        <location evidence="7">Cell membrane</location>
        <topology evidence="7">Single-pass membrane protein</topology>
    </subcellularLocation>
</comment>
<name>A0ABT1Y7B6_9FIRM</name>
<dbReference type="Gene3D" id="3.30.1490.480">
    <property type="entry name" value="Endolytic murein transglycosylase"/>
    <property type="match status" value="1"/>
</dbReference>
<sequence>MVKGHRKKKRTGRNIVIIIITALAVFYTGNMLAPVPVHQEVSFQVPGQATTGDIAQILEDEGLIRNKLLFEMYIRFTGLDRKLRAGEYSFSGEITLTDIGAKLSRGQAQTDKVTIPEGYNVEQIALLLEEKGLADHDKFLEVTQSGDFSYPYLPPKNSEDRLEGYLFPDTYQIIPGWPEEKIVAMMLKRFDDVFLPEWHDRTQEMNTTIPEIVTLASIIEKEAKVEEDRPVIASVFYNRMKIGMHLESCATVQYALGEVKEVLLYEDLKIDSPYNTYLNGGLPPGPIANPGKDSIKAALYPAESNFFYFVAKPDGSHYFSRTLAEHNEGKRKY</sequence>
<organism evidence="8 9">
    <name type="scientific">Dehalobacterium formicoaceticum</name>
    <dbReference type="NCBI Taxonomy" id="51515"/>
    <lineage>
        <taxon>Bacteria</taxon>
        <taxon>Bacillati</taxon>
        <taxon>Bacillota</taxon>
        <taxon>Clostridia</taxon>
        <taxon>Eubacteriales</taxon>
        <taxon>Peptococcaceae</taxon>
        <taxon>Dehalobacterium</taxon>
    </lineage>
</organism>
<proteinExistence type="inferred from homology"/>
<evidence type="ECO:0000313" key="9">
    <source>
        <dbReference type="Proteomes" id="UP001524944"/>
    </source>
</evidence>